<gene>
    <name evidence="1" type="ORF">G5C33_17125</name>
</gene>
<dbReference type="AlphaFoldDB" id="A0A6G6Y8S2"/>
<dbReference type="KEGG" id="spzr:G5C33_17125"/>
<accession>A0A6G6Y8S2</accession>
<dbReference type="Proteomes" id="UP000501568">
    <property type="component" value="Chromosome"/>
</dbReference>
<dbReference type="EMBL" id="CP049109">
    <property type="protein sequence ID" value="QIG81334.1"/>
    <property type="molecule type" value="Genomic_DNA"/>
</dbReference>
<organism evidence="1 2">
    <name type="scientific">Stakelama tenebrarum</name>
    <dbReference type="NCBI Taxonomy" id="2711215"/>
    <lineage>
        <taxon>Bacteria</taxon>
        <taxon>Pseudomonadati</taxon>
        <taxon>Pseudomonadota</taxon>
        <taxon>Alphaproteobacteria</taxon>
        <taxon>Sphingomonadales</taxon>
        <taxon>Sphingomonadaceae</taxon>
        <taxon>Stakelama</taxon>
    </lineage>
</organism>
<dbReference type="InterPro" id="IPR022061">
    <property type="entry name" value="DUF3617"/>
</dbReference>
<protein>
    <submittedName>
        <fullName evidence="1">DUF3617 domain-containing protein</fullName>
    </submittedName>
</protein>
<proteinExistence type="predicted"/>
<evidence type="ECO:0000313" key="2">
    <source>
        <dbReference type="Proteomes" id="UP000501568"/>
    </source>
</evidence>
<dbReference type="Pfam" id="PF12276">
    <property type="entry name" value="DUF3617"/>
    <property type="match status" value="1"/>
</dbReference>
<evidence type="ECO:0000313" key="1">
    <source>
        <dbReference type="EMBL" id="QIG81334.1"/>
    </source>
</evidence>
<dbReference type="RefSeq" id="WP_165328260.1">
    <property type="nucleotide sequence ID" value="NZ_CP049109.1"/>
</dbReference>
<keyword evidence="2" id="KW-1185">Reference proteome</keyword>
<name>A0A6G6Y8S2_9SPHN</name>
<dbReference type="PROSITE" id="PS51257">
    <property type="entry name" value="PROKAR_LIPOPROTEIN"/>
    <property type="match status" value="1"/>
</dbReference>
<reference evidence="1 2" key="1">
    <citation type="submission" date="2020-02" db="EMBL/GenBank/DDBJ databases">
        <authorList>
            <person name="Zheng R.K."/>
            <person name="Sun C.M."/>
        </authorList>
    </citation>
    <scope>NUCLEOTIDE SEQUENCE [LARGE SCALE GENOMIC DNA]</scope>
    <source>
        <strain evidence="2">zrk23</strain>
    </source>
</reference>
<sequence>MRHLLATTALVMLAACNGGEPAQEEAVNATPGNVAMANASSEQATEAAQQNNPMLPGLWEQKTEITSLTVIGVPDNMRQAIEQNTRQLGDLTSRQCFDKEQAAKGGLDAMISSGGSCTYDRLNMSGGEMDVAFHCSTPQQDEVTGTITGTSGPESSDVTLESQTRMGAIDGGLIGMEMHITKKRIGDCPE</sequence>